<evidence type="ECO:0000259" key="4">
    <source>
        <dbReference type="Pfam" id="PF00496"/>
    </source>
</evidence>
<feature type="domain" description="Solute-binding protein family 5" evidence="4">
    <location>
        <begin position="84"/>
        <end position="443"/>
    </location>
</feature>
<dbReference type="SUPFAM" id="SSF53850">
    <property type="entry name" value="Periplasmic binding protein-like II"/>
    <property type="match status" value="1"/>
</dbReference>
<keyword evidence="3" id="KW-0732">Signal</keyword>
<dbReference type="EMBL" id="RAPO01000002">
    <property type="protein sequence ID" value="RKD94679.1"/>
    <property type="molecule type" value="Genomic_DNA"/>
</dbReference>
<comment type="caution">
    <text evidence="5">The sequence shown here is derived from an EMBL/GenBank/DDBJ whole genome shotgun (WGS) entry which is preliminary data.</text>
</comment>
<dbReference type="Pfam" id="PF00496">
    <property type="entry name" value="SBP_bac_5"/>
    <property type="match status" value="1"/>
</dbReference>
<sequence>MQGARHNELDRRRFLQLTGIATTAGLTSMAGCIDDSGGGSDDEFVVTQGEFATTVDPNGHNDAPTYNVLDQVYEPLWDITPDGELEPRIVEEWSHPDDSTMELTVRDDVVFHEGQEMTASDVAYTINRAVDEDVGIASEQADRYPGVVGAEAPDDTTVVIEHESVPSIVEFNVATVATVVSEEWMEEREQPVNEELNGTGPYQVEEYTPDEEITFTTFDDYWGEVPDLDPVRFRGASEASTRVSELETGESDLIVNVPPSDVANIDEADGVEVRTVTSLRNIFLVMPNDDEPFDSQEFRQAMNYAVDVDAIIENVLDGFGSPTSQPIPEGIFGYNDDLDPYPHDPEQAEQLVEDSGYSGVEITLESPEGRYLNDTEVAETAAQQIDQLENVSCDFQITDFETITESSLDADPSTSPDFFLIGWGNPTYDADYGLAPWFVSGQAAYNFEDEEIEEKILESQQTTDPDEREQLLQEINADLHEAAPWVFLHREESIYGIRSDVDWNPRADESIFLDEMSR</sequence>
<organism evidence="5 6">
    <name type="scientific">Halopiger aswanensis</name>
    <dbReference type="NCBI Taxonomy" id="148449"/>
    <lineage>
        <taxon>Archaea</taxon>
        <taxon>Methanobacteriati</taxon>
        <taxon>Methanobacteriota</taxon>
        <taxon>Stenosarchaea group</taxon>
        <taxon>Halobacteria</taxon>
        <taxon>Halobacteriales</taxon>
        <taxon>Natrialbaceae</taxon>
        <taxon>Halopiger</taxon>
    </lineage>
</organism>
<evidence type="ECO:0000313" key="5">
    <source>
        <dbReference type="EMBL" id="RKD94679.1"/>
    </source>
</evidence>
<evidence type="ECO:0000313" key="6">
    <source>
        <dbReference type="Proteomes" id="UP000283805"/>
    </source>
</evidence>
<dbReference type="GO" id="GO:0015833">
    <property type="term" value="P:peptide transport"/>
    <property type="evidence" value="ECO:0007669"/>
    <property type="project" value="TreeGrafter"/>
</dbReference>
<dbReference type="Proteomes" id="UP000283805">
    <property type="component" value="Unassembled WGS sequence"/>
</dbReference>
<dbReference type="InterPro" id="IPR039424">
    <property type="entry name" value="SBP_5"/>
</dbReference>
<evidence type="ECO:0000256" key="1">
    <source>
        <dbReference type="ARBA" id="ARBA00005695"/>
    </source>
</evidence>
<proteinExistence type="inferred from homology"/>
<keyword evidence="2" id="KW-0813">Transport</keyword>
<dbReference type="AlphaFoldDB" id="A0A3R7HHZ9"/>
<dbReference type="Gene3D" id="3.40.190.10">
    <property type="entry name" value="Periplasmic binding protein-like II"/>
    <property type="match status" value="1"/>
</dbReference>
<dbReference type="InterPro" id="IPR030678">
    <property type="entry name" value="Peptide/Ni-bd"/>
</dbReference>
<evidence type="ECO:0000256" key="2">
    <source>
        <dbReference type="ARBA" id="ARBA00022448"/>
    </source>
</evidence>
<reference evidence="5 6" key="1">
    <citation type="submission" date="2018-09" db="EMBL/GenBank/DDBJ databases">
        <title>Genomic Encyclopedia of Archaeal and Bacterial Type Strains, Phase II (KMG-II): from individual species to whole genera.</title>
        <authorList>
            <person name="Goeker M."/>
        </authorList>
    </citation>
    <scope>NUCLEOTIDE SEQUENCE [LARGE SCALE GENOMIC DNA]</scope>
    <source>
        <strain evidence="5 6">DSM 13151</strain>
    </source>
</reference>
<dbReference type="GO" id="GO:1904680">
    <property type="term" value="F:peptide transmembrane transporter activity"/>
    <property type="evidence" value="ECO:0007669"/>
    <property type="project" value="TreeGrafter"/>
</dbReference>
<dbReference type="PROSITE" id="PS51257">
    <property type="entry name" value="PROKAR_LIPOPROTEIN"/>
    <property type="match status" value="1"/>
</dbReference>
<dbReference type="PANTHER" id="PTHR30290">
    <property type="entry name" value="PERIPLASMIC BINDING COMPONENT OF ABC TRANSPORTER"/>
    <property type="match status" value="1"/>
</dbReference>
<protein>
    <submittedName>
        <fullName evidence="5">Peptide/nickel transport system substrate-binding protein</fullName>
    </submittedName>
</protein>
<dbReference type="RefSeq" id="WP_120244007.1">
    <property type="nucleotide sequence ID" value="NZ_RAPO01000002.1"/>
</dbReference>
<dbReference type="PANTHER" id="PTHR30290:SF9">
    <property type="entry name" value="OLIGOPEPTIDE-BINDING PROTEIN APPA"/>
    <property type="match status" value="1"/>
</dbReference>
<dbReference type="PIRSF" id="PIRSF002741">
    <property type="entry name" value="MppA"/>
    <property type="match status" value="1"/>
</dbReference>
<accession>A0A3R7HHZ9</accession>
<dbReference type="GO" id="GO:0043190">
    <property type="term" value="C:ATP-binding cassette (ABC) transporter complex"/>
    <property type="evidence" value="ECO:0007669"/>
    <property type="project" value="InterPro"/>
</dbReference>
<dbReference type="Gene3D" id="3.10.105.10">
    <property type="entry name" value="Dipeptide-binding Protein, Domain 3"/>
    <property type="match status" value="1"/>
</dbReference>
<gene>
    <name evidence="5" type="ORF">ATJ93_1518</name>
</gene>
<dbReference type="InterPro" id="IPR000914">
    <property type="entry name" value="SBP_5_dom"/>
</dbReference>
<dbReference type="GO" id="GO:0042597">
    <property type="term" value="C:periplasmic space"/>
    <property type="evidence" value="ECO:0007669"/>
    <property type="project" value="UniProtKB-ARBA"/>
</dbReference>
<comment type="similarity">
    <text evidence="1">Belongs to the bacterial solute-binding protein 5 family.</text>
</comment>
<keyword evidence="6" id="KW-1185">Reference proteome</keyword>
<name>A0A3R7HHZ9_9EURY</name>
<dbReference type="OrthoDB" id="194307at2157"/>
<evidence type="ECO:0000256" key="3">
    <source>
        <dbReference type="ARBA" id="ARBA00022729"/>
    </source>
</evidence>
<dbReference type="Gene3D" id="3.90.76.10">
    <property type="entry name" value="Dipeptide-binding Protein, Domain 1"/>
    <property type="match status" value="1"/>
</dbReference>